<sequence length="171" mass="18337">MLILPGFEDSGPAHWQTRWEQEFGHQRVQQADWFRPLVGDWVDTLAAAVAAAPAPVVLVAHSLGCVTVAHWVARGGDTTRVRGALLVAPADVDTAEVPELVNFRPVPLVPLPFPSILVAGDDDPWATLSRSETFAQAWSSRLVVVPGGGHLNADSGLASWPLGRSLLAELR</sequence>
<proteinExistence type="predicted"/>
<dbReference type="Proteomes" id="UP000660339">
    <property type="component" value="Unassembled WGS sequence"/>
</dbReference>
<gene>
    <name evidence="1" type="ORF">Cme02nite_09370</name>
</gene>
<dbReference type="EMBL" id="BONJ01000002">
    <property type="protein sequence ID" value="GIG12605.1"/>
    <property type="molecule type" value="Genomic_DNA"/>
</dbReference>
<protein>
    <submittedName>
        <fullName evidence="1">Alpha/beta hydrolase</fullName>
    </submittedName>
</protein>
<keyword evidence="2" id="KW-1185">Reference proteome</keyword>
<reference evidence="1" key="1">
    <citation type="submission" date="2021-01" db="EMBL/GenBank/DDBJ databases">
        <title>Whole genome shotgun sequence of Catellatospora methionotrophica NBRC 14553.</title>
        <authorList>
            <person name="Komaki H."/>
            <person name="Tamura T."/>
        </authorList>
    </citation>
    <scope>NUCLEOTIDE SEQUENCE</scope>
    <source>
        <strain evidence="1">NBRC 14553</strain>
    </source>
</reference>
<organism evidence="1 2">
    <name type="scientific">Catellatospora methionotrophica</name>
    <dbReference type="NCBI Taxonomy" id="121620"/>
    <lineage>
        <taxon>Bacteria</taxon>
        <taxon>Bacillati</taxon>
        <taxon>Actinomycetota</taxon>
        <taxon>Actinomycetes</taxon>
        <taxon>Micromonosporales</taxon>
        <taxon>Micromonosporaceae</taxon>
        <taxon>Catellatospora</taxon>
    </lineage>
</organism>
<evidence type="ECO:0000313" key="1">
    <source>
        <dbReference type="EMBL" id="GIG12605.1"/>
    </source>
</evidence>
<dbReference type="AlphaFoldDB" id="A0A8J3L597"/>
<accession>A0A8J3L597</accession>
<dbReference type="InterPro" id="IPR029058">
    <property type="entry name" value="AB_hydrolase_fold"/>
</dbReference>
<dbReference type="Pfam" id="PF06821">
    <property type="entry name" value="Ser_hydrolase"/>
    <property type="match status" value="1"/>
</dbReference>
<dbReference type="GO" id="GO:0016787">
    <property type="term" value="F:hydrolase activity"/>
    <property type="evidence" value="ECO:0007669"/>
    <property type="project" value="UniProtKB-KW"/>
</dbReference>
<name>A0A8J3L597_9ACTN</name>
<dbReference type="InterPro" id="IPR010662">
    <property type="entry name" value="RBBP9/YdeN"/>
</dbReference>
<dbReference type="Gene3D" id="3.40.50.1820">
    <property type="entry name" value="alpha/beta hydrolase"/>
    <property type="match status" value="1"/>
</dbReference>
<comment type="caution">
    <text evidence="1">The sequence shown here is derived from an EMBL/GenBank/DDBJ whole genome shotgun (WGS) entry which is preliminary data.</text>
</comment>
<evidence type="ECO:0000313" key="2">
    <source>
        <dbReference type="Proteomes" id="UP000660339"/>
    </source>
</evidence>
<dbReference type="SUPFAM" id="SSF53474">
    <property type="entry name" value="alpha/beta-Hydrolases"/>
    <property type="match status" value="1"/>
</dbReference>
<keyword evidence="1" id="KW-0378">Hydrolase</keyword>